<sequence>MASRISRGTVGFAVSYLSQFNNCPEKTHWAAAKRVLRYLRGTADLGILYKSDGDGLKGGPISWDARKQRTVALSSMEAEFMALSDAFKEALYLKSPQSDAKPWLYQYIRLPLGSTYIIDNIINSINIEDLIDFLGGSSSSKQEIHIGDHRRGQEEACAGIAVKQTITPGVGPEPHIWFAQLEIKFAVQKITSDTAKFQHCILALDAASLKSVEDIVLN</sequence>
<evidence type="ECO:0000313" key="2">
    <source>
        <dbReference type="EMBL" id="KAL0276719.1"/>
    </source>
</evidence>
<proteinExistence type="predicted"/>
<reference evidence="2" key="1">
    <citation type="journal article" date="2024" name="Gigascience">
        <title>Chromosome-level genome of the poultry shaft louse Menopon gallinae provides insight into the host-switching and adaptive evolution of parasitic lice.</title>
        <authorList>
            <person name="Xu Y."/>
            <person name="Ma L."/>
            <person name="Liu S."/>
            <person name="Liang Y."/>
            <person name="Liu Q."/>
            <person name="He Z."/>
            <person name="Tian L."/>
            <person name="Duan Y."/>
            <person name="Cai W."/>
            <person name="Li H."/>
            <person name="Song F."/>
        </authorList>
    </citation>
    <scope>NUCLEOTIDE SEQUENCE</scope>
    <source>
        <strain evidence="2">Cailab_2023a</strain>
    </source>
</reference>
<dbReference type="PANTHER" id="PTHR11439:SF467">
    <property type="entry name" value="INTEGRASE CATALYTIC DOMAIN-CONTAINING PROTEIN"/>
    <property type="match status" value="1"/>
</dbReference>
<dbReference type="CDD" id="cd09272">
    <property type="entry name" value="RNase_HI_RT_Ty1"/>
    <property type="match status" value="1"/>
</dbReference>
<evidence type="ECO:0000259" key="1">
    <source>
        <dbReference type="Pfam" id="PF23055"/>
    </source>
</evidence>
<organism evidence="2">
    <name type="scientific">Menopon gallinae</name>
    <name type="common">poultry shaft louse</name>
    <dbReference type="NCBI Taxonomy" id="328185"/>
    <lineage>
        <taxon>Eukaryota</taxon>
        <taxon>Metazoa</taxon>
        <taxon>Ecdysozoa</taxon>
        <taxon>Arthropoda</taxon>
        <taxon>Hexapoda</taxon>
        <taxon>Insecta</taxon>
        <taxon>Pterygota</taxon>
        <taxon>Neoptera</taxon>
        <taxon>Paraneoptera</taxon>
        <taxon>Psocodea</taxon>
        <taxon>Troctomorpha</taxon>
        <taxon>Phthiraptera</taxon>
        <taxon>Amblycera</taxon>
        <taxon>Menoponidae</taxon>
        <taxon>Menopon</taxon>
    </lineage>
</organism>
<dbReference type="Pfam" id="PF23055">
    <property type="entry name" value="DUF7041"/>
    <property type="match status" value="1"/>
</dbReference>
<dbReference type="PANTHER" id="PTHR11439">
    <property type="entry name" value="GAG-POL-RELATED RETROTRANSPOSON"/>
    <property type="match status" value="1"/>
</dbReference>
<feature type="domain" description="DUF7041" evidence="1">
    <location>
        <begin position="173"/>
        <end position="218"/>
    </location>
</feature>
<accession>A0AAW2I3E2</accession>
<dbReference type="AlphaFoldDB" id="A0AAW2I3E2"/>
<comment type="caution">
    <text evidence="2">The sequence shown here is derived from an EMBL/GenBank/DDBJ whole genome shotgun (WGS) entry which is preliminary data.</text>
</comment>
<dbReference type="InterPro" id="IPR055469">
    <property type="entry name" value="DUF7041"/>
</dbReference>
<gene>
    <name evidence="2" type="ORF">PYX00_004231</name>
</gene>
<name>A0AAW2I3E2_9NEOP</name>
<dbReference type="EMBL" id="JARGDH010000002">
    <property type="protein sequence ID" value="KAL0276719.1"/>
    <property type="molecule type" value="Genomic_DNA"/>
</dbReference>
<protein>
    <recommendedName>
        <fullName evidence="1">DUF7041 domain-containing protein</fullName>
    </recommendedName>
</protein>